<feature type="chain" id="PRO_5008258718" description="ABC transporter substrate-binding protein" evidence="2">
    <location>
        <begin position="20"/>
        <end position="322"/>
    </location>
</feature>
<dbReference type="EMBL" id="CP016172">
    <property type="protein sequence ID" value="ANN76443.1"/>
    <property type="molecule type" value="Genomic_DNA"/>
</dbReference>
<dbReference type="Gene3D" id="3.40.190.10">
    <property type="entry name" value="Periplasmic binding protein-like II"/>
    <property type="match status" value="1"/>
</dbReference>
<dbReference type="Proteomes" id="UP000091926">
    <property type="component" value="Chromosome"/>
</dbReference>
<dbReference type="STRING" id="463014.BAU07_04310"/>
<evidence type="ECO:0008006" key="5">
    <source>
        <dbReference type="Google" id="ProtNLM"/>
    </source>
</evidence>
<dbReference type="PANTHER" id="PTHR42928:SF5">
    <property type="entry name" value="BLR1237 PROTEIN"/>
    <property type="match status" value="1"/>
</dbReference>
<keyword evidence="2" id="KW-0732">Signal</keyword>
<reference evidence="3 4" key="1">
    <citation type="submission" date="2016-06" db="EMBL/GenBank/DDBJ databases">
        <title>Complete genome sequences of Bordetella bronchialis and Bordetella flabilis.</title>
        <authorList>
            <person name="LiPuma J.J."/>
            <person name="Spilker T."/>
        </authorList>
    </citation>
    <scope>NUCLEOTIDE SEQUENCE [LARGE SCALE GENOMIC DNA]</scope>
    <source>
        <strain evidence="3 4">AU10664</strain>
    </source>
</reference>
<evidence type="ECO:0000256" key="2">
    <source>
        <dbReference type="SAM" id="SignalP"/>
    </source>
</evidence>
<dbReference type="PANTHER" id="PTHR42928">
    <property type="entry name" value="TRICARBOXYLATE-BINDING PROTEIN"/>
    <property type="match status" value="1"/>
</dbReference>
<evidence type="ECO:0000256" key="1">
    <source>
        <dbReference type="ARBA" id="ARBA00006987"/>
    </source>
</evidence>
<sequence length="322" mass="33466">MRRLLSTLACLSACAAAQAAGQDYPARAITMVIASPAGSTPDTGARALAQSMAQALGQPVVIENRPGANGQIAAQEVLKNPPDGYTVLVAAGSTMAINPHVYPRQAVDVLKDLKSVGKMYSTDFYLIVRSDSGIDSMSALIARAREKPGGFVAANSGPGSAAQLATEVLKQQAGVDIYQVPFNGSPAAALAVASGNADMLIETQTVTEPFVSSGRVKRLATTGRARSAAFPDLPTMAEAGVSGMEISSWAGIFARTQVPADRVDRLNAAMNRALEAPEVQALLRGAGLQPGGGSSNDFQQEWQAQSRLWADVVSRSPGLTNR</sequence>
<dbReference type="KEGG" id="bfz:BAU07_04310"/>
<dbReference type="Gene3D" id="3.40.190.150">
    <property type="entry name" value="Bordetella uptake gene, domain 1"/>
    <property type="match status" value="1"/>
</dbReference>
<dbReference type="InterPro" id="IPR005064">
    <property type="entry name" value="BUG"/>
</dbReference>
<keyword evidence="4" id="KW-1185">Reference proteome</keyword>
<comment type="similarity">
    <text evidence="1">Belongs to the UPF0065 (bug) family.</text>
</comment>
<dbReference type="PIRSF" id="PIRSF017082">
    <property type="entry name" value="YflP"/>
    <property type="match status" value="1"/>
</dbReference>
<accession>A0A193G9Y6</accession>
<organism evidence="3 4">
    <name type="scientific">Bordetella flabilis</name>
    <dbReference type="NCBI Taxonomy" id="463014"/>
    <lineage>
        <taxon>Bacteria</taxon>
        <taxon>Pseudomonadati</taxon>
        <taxon>Pseudomonadota</taxon>
        <taxon>Betaproteobacteria</taxon>
        <taxon>Burkholderiales</taxon>
        <taxon>Alcaligenaceae</taxon>
        <taxon>Bordetella</taxon>
    </lineage>
</organism>
<dbReference type="SUPFAM" id="SSF53850">
    <property type="entry name" value="Periplasmic binding protein-like II"/>
    <property type="match status" value="1"/>
</dbReference>
<protein>
    <recommendedName>
        <fullName evidence="5">ABC transporter substrate-binding protein</fullName>
    </recommendedName>
</protein>
<dbReference type="InterPro" id="IPR042100">
    <property type="entry name" value="Bug_dom1"/>
</dbReference>
<dbReference type="AlphaFoldDB" id="A0A193G9Y6"/>
<name>A0A193G9Y6_9BORD</name>
<evidence type="ECO:0000313" key="3">
    <source>
        <dbReference type="EMBL" id="ANN76443.1"/>
    </source>
</evidence>
<dbReference type="Pfam" id="PF03401">
    <property type="entry name" value="TctC"/>
    <property type="match status" value="1"/>
</dbReference>
<proteinExistence type="inferred from homology"/>
<evidence type="ECO:0000313" key="4">
    <source>
        <dbReference type="Proteomes" id="UP000091926"/>
    </source>
</evidence>
<dbReference type="CDD" id="cd07012">
    <property type="entry name" value="PBP2_Bug_TTT"/>
    <property type="match status" value="1"/>
</dbReference>
<gene>
    <name evidence="3" type="ORF">BAU07_04310</name>
</gene>
<feature type="signal peptide" evidence="2">
    <location>
        <begin position="1"/>
        <end position="19"/>
    </location>
</feature>
<dbReference type="OrthoDB" id="8631315at2"/>
<dbReference type="RefSeq" id="WP_066654447.1">
    <property type="nucleotide sequence ID" value="NZ_CBCSCL010000010.1"/>
</dbReference>